<dbReference type="Proteomes" id="UP001165363">
    <property type="component" value="Unassembled WGS sequence"/>
</dbReference>
<dbReference type="Gene3D" id="3.10.450.50">
    <property type="match status" value="2"/>
</dbReference>
<dbReference type="EMBL" id="JAMGBD010000002">
    <property type="protein sequence ID" value="MCL6684376.1"/>
    <property type="molecule type" value="Genomic_DNA"/>
</dbReference>
<keyword evidence="3" id="KW-1185">Reference proteome</keyword>
<feature type="chain" id="PRO_5045563185" description="DUF4440 domain-containing protein" evidence="1">
    <location>
        <begin position="19"/>
        <end position="292"/>
    </location>
</feature>
<protein>
    <recommendedName>
        <fullName evidence="4">DUF4440 domain-containing protein</fullName>
    </recommendedName>
</protein>
<accession>A0ABT0RP08</accession>
<evidence type="ECO:0000313" key="3">
    <source>
        <dbReference type="Proteomes" id="UP001165363"/>
    </source>
</evidence>
<evidence type="ECO:0000256" key="1">
    <source>
        <dbReference type="SAM" id="SignalP"/>
    </source>
</evidence>
<dbReference type="RefSeq" id="WP_249848791.1">
    <property type="nucleotide sequence ID" value="NZ_JAMGBD010000002.1"/>
</dbReference>
<reference evidence="2" key="1">
    <citation type="submission" date="2022-05" db="EMBL/GenBank/DDBJ databases">
        <authorList>
            <person name="Jo J.-H."/>
            <person name="Im W.-T."/>
        </authorList>
    </citation>
    <scope>NUCLEOTIDE SEQUENCE</scope>
    <source>
        <strain evidence="2">SE158</strain>
    </source>
</reference>
<feature type="signal peptide" evidence="1">
    <location>
        <begin position="1"/>
        <end position="18"/>
    </location>
</feature>
<comment type="caution">
    <text evidence="2">The sequence shown here is derived from an EMBL/GenBank/DDBJ whole genome shotgun (WGS) entry which is preliminary data.</text>
</comment>
<gene>
    <name evidence="2" type="ORF">LZ536_10775</name>
</gene>
<dbReference type="SUPFAM" id="SSF54427">
    <property type="entry name" value="NTF2-like"/>
    <property type="match status" value="1"/>
</dbReference>
<organism evidence="2 3">
    <name type="scientific">Sphingomonas alba</name>
    <dbReference type="NCBI Taxonomy" id="2908208"/>
    <lineage>
        <taxon>Bacteria</taxon>
        <taxon>Pseudomonadati</taxon>
        <taxon>Pseudomonadota</taxon>
        <taxon>Alphaproteobacteria</taxon>
        <taxon>Sphingomonadales</taxon>
        <taxon>Sphingomonadaceae</taxon>
        <taxon>Sphingomonas</taxon>
    </lineage>
</organism>
<evidence type="ECO:0000313" key="2">
    <source>
        <dbReference type="EMBL" id="MCL6684376.1"/>
    </source>
</evidence>
<dbReference type="InterPro" id="IPR032710">
    <property type="entry name" value="NTF2-like_dom_sf"/>
</dbReference>
<evidence type="ECO:0008006" key="4">
    <source>
        <dbReference type="Google" id="ProtNLM"/>
    </source>
</evidence>
<sequence>MLRALFLALLAIAAPASAKSPKVALDELLAADRAFSAASAKAEPIAGITAMLDEEAAMPLAGKGILIGKAAVTDAFKASPAFKDGHVTWAPVRGGISADGTQGFTYGFLTAGSGDEAKRNRKYLSYWVKRPAGWRVVAYRQQPREAGDVSTAMFEPALPGFEAKAKTDAATIAVLNKSLADAEKAFSDRAQVVGLKTAFRENGRQDAMNMYSGAGFSYGLDAVVANFKDEGPAKIHWSTERSFVASSGDLGVSIGTIVPNEPGADGKPQPGFPFFTVWKRDTPNGPWRYIAE</sequence>
<name>A0ABT0RP08_9SPHN</name>
<keyword evidence="1" id="KW-0732">Signal</keyword>
<proteinExistence type="predicted"/>